<feature type="transmembrane region" description="Helical" evidence="9">
    <location>
        <begin position="91"/>
        <end position="110"/>
    </location>
</feature>
<dbReference type="Pfam" id="PF16916">
    <property type="entry name" value="ZT_dimer"/>
    <property type="match status" value="1"/>
</dbReference>
<dbReference type="InterPro" id="IPR036837">
    <property type="entry name" value="Cation_efflux_CTD_sf"/>
</dbReference>
<dbReference type="NCBIfam" id="TIGR01297">
    <property type="entry name" value="CDF"/>
    <property type="match status" value="1"/>
</dbReference>
<evidence type="ECO:0000256" key="4">
    <source>
        <dbReference type="ARBA" id="ARBA00022692"/>
    </source>
</evidence>
<evidence type="ECO:0000313" key="13">
    <source>
        <dbReference type="Proteomes" id="UP001597314"/>
    </source>
</evidence>
<dbReference type="InterPro" id="IPR050681">
    <property type="entry name" value="CDF/SLC30A"/>
</dbReference>
<feature type="transmembrane region" description="Helical" evidence="9">
    <location>
        <begin position="190"/>
        <end position="207"/>
    </location>
</feature>
<evidence type="ECO:0000259" key="11">
    <source>
        <dbReference type="Pfam" id="PF16916"/>
    </source>
</evidence>
<dbReference type="SUPFAM" id="SSF161111">
    <property type="entry name" value="Cation efflux protein transmembrane domain-like"/>
    <property type="match status" value="1"/>
</dbReference>
<name>A0ABW5AGA4_9BRAD</name>
<gene>
    <name evidence="12" type="ORF">ACFSOX_05985</name>
</gene>
<keyword evidence="6 9" id="KW-1133">Transmembrane helix</keyword>
<dbReference type="SUPFAM" id="SSF160240">
    <property type="entry name" value="Cation efflux protein cytoplasmic domain-like"/>
    <property type="match status" value="1"/>
</dbReference>
<dbReference type="InterPro" id="IPR058533">
    <property type="entry name" value="Cation_efflux_TM"/>
</dbReference>
<keyword evidence="5" id="KW-0864">Zinc transport</keyword>
<protein>
    <submittedName>
        <fullName evidence="12">Cation diffusion facilitator family transporter</fullName>
    </submittedName>
</protein>
<feature type="transmembrane region" description="Helical" evidence="9">
    <location>
        <begin position="122"/>
        <end position="145"/>
    </location>
</feature>
<dbReference type="InterPro" id="IPR027469">
    <property type="entry name" value="Cation_efflux_TMD_sf"/>
</dbReference>
<dbReference type="EMBL" id="JBHUIW010000004">
    <property type="protein sequence ID" value="MFD2181696.1"/>
    <property type="molecule type" value="Genomic_DNA"/>
</dbReference>
<evidence type="ECO:0000256" key="9">
    <source>
        <dbReference type="SAM" id="Phobius"/>
    </source>
</evidence>
<evidence type="ECO:0000256" key="8">
    <source>
        <dbReference type="ARBA" id="ARBA00023136"/>
    </source>
</evidence>
<accession>A0ABW5AGA4</accession>
<sequence>MADKQDHGHVHGVVSSPVDASAVFKWAVGLNAGYVIVEAIAGFSIGSLALLADAAHNLTDVGGLLIAWWATVAATRPPTEEYTYGLGRSTIMAALTNGVAILVGAGAVIWEAVQRFSDPVAVPAGAVIIVALLGIAINGGTALMFRAGRKSDLNSEGAFLHMAADAAVSLGVVASAALMLFTGWSWLDPITAILVSMVIVWAAYGLLKASLSVALDAVPASVDHAALKVWMEGLDGVTEVHDLHVWALSTTSNALTAHLVIPSGHPGDAFLDHVAEELREHFGIGHAVFQIELGDGPACRFAPANVP</sequence>
<proteinExistence type="inferred from homology"/>
<feature type="domain" description="Cation efflux protein cytoplasmic" evidence="11">
    <location>
        <begin position="228"/>
        <end position="292"/>
    </location>
</feature>
<keyword evidence="3" id="KW-0813">Transport</keyword>
<keyword evidence="7" id="KW-0406">Ion transport</keyword>
<evidence type="ECO:0000256" key="6">
    <source>
        <dbReference type="ARBA" id="ARBA00022989"/>
    </source>
</evidence>
<dbReference type="Gene3D" id="1.20.1510.10">
    <property type="entry name" value="Cation efflux protein transmembrane domain"/>
    <property type="match status" value="1"/>
</dbReference>
<dbReference type="Pfam" id="PF01545">
    <property type="entry name" value="Cation_efflux"/>
    <property type="match status" value="1"/>
</dbReference>
<dbReference type="Proteomes" id="UP001597314">
    <property type="component" value="Unassembled WGS sequence"/>
</dbReference>
<feature type="domain" description="Cation efflux protein transmembrane" evidence="10">
    <location>
        <begin position="27"/>
        <end position="212"/>
    </location>
</feature>
<keyword evidence="13" id="KW-1185">Reference proteome</keyword>
<organism evidence="12 13">
    <name type="scientific">Rhodoplanes azumiensis</name>
    <dbReference type="NCBI Taxonomy" id="1897628"/>
    <lineage>
        <taxon>Bacteria</taxon>
        <taxon>Pseudomonadati</taxon>
        <taxon>Pseudomonadota</taxon>
        <taxon>Alphaproteobacteria</taxon>
        <taxon>Hyphomicrobiales</taxon>
        <taxon>Nitrobacteraceae</taxon>
        <taxon>Rhodoplanes</taxon>
    </lineage>
</organism>
<keyword evidence="4 9" id="KW-0812">Transmembrane</keyword>
<comment type="subcellular location">
    <subcellularLocation>
        <location evidence="1">Membrane</location>
        <topology evidence="1">Multi-pass membrane protein</topology>
    </subcellularLocation>
</comment>
<evidence type="ECO:0000256" key="2">
    <source>
        <dbReference type="ARBA" id="ARBA00008873"/>
    </source>
</evidence>
<keyword evidence="5" id="KW-0862">Zinc</keyword>
<evidence type="ECO:0000256" key="3">
    <source>
        <dbReference type="ARBA" id="ARBA00022448"/>
    </source>
</evidence>
<dbReference type="InterPro" id="IPR002524">
    <property type="entry name" value="Cation_efflux"/>
</dbReference>
<evidence type="ECO:0000313" key="12">
    <source>
        <dbReference type="EMBL" id="MFD2181696.1"/>
    </source>
</evidence>
<reference evidence="13" key="1">
    <citation type="journal article" date="2019" name="Int. J. Syst. Evol. Microbiol.">
        <title>The Global Catalogue of Microorganisms (GCM) 10K type strain sequencing project: providing services to taxonomists for standard genome sequencing and annotation.</title>
        <authorList>
            <consortium name="The Broad Institute Genomics Platform"/>
            <consortium name="The Broad Institute Genome Sequencing Center for Infectious Disease"/>
            <person name="Wu L."/>
            <person name="Ma J."/>
        </authorList>
    </citation>
    <scope>NUCLEOTIDE SEQUENCE [LARGE SCALE GENOMIC DNA]</scope>
    <source>
        <strain evidence="13">CGMCC 1.6774</strain>
    </source>
</reference>
<dbReference type="PANTHER" id="PTHR11562:SF17">
    <property type="entry name" value="RE54080P-RELATED"/>
    <property type="match status" value="1"/>
</dbReference>
<dbReference type="PANTHER" id="PTHR11562">
    <property type="entry name" value="CATION EFFLUX PROTEIN/ ZINC TRANSPORTER"/>
    <property type="match status" value="1"/>
</dbReference>
<evidence type="ECO:0000256" key="7">
    <source>
        <dbReference type="ARBA" id="ARBA00023065"/>
    </source>
</evidence>
<dbReference type="InterPro" id="IPR027470">
    <property type="entry name" value="Cation_efflux_CTD"/>
</dbReference>
<evidence type="ECO:0000259" key="10">
    <source>
        <dbReference type="Pfam" id="PF01545"/>
    </source>
</evidence>
<evidence type="ECO:0000256" key="1">
    <source>
        <dbReference type="ARBA" id="ARBA00004141"/>
    </source>
</evidence>
<evidence type="ECO:0000256" key="5">
    <source>
        <dbReference type="ARBA" id="ARBA00022906"/>
    </source>
</evidence>
<comment type="caution">
    <text evidence="12">The sequence shown here is derived from an EMBL/GenBank/DDBJ whole genome shotgun (WGS) entry which is preliminary data.</text>
</comment>
<dbReference type="RefSeq" id="WP_378476879.1">
    <property type="nucleotide sequence ID" value="NZ_JBHUIW010000004.1"/>
</dbReference>
<keyword evidence="8 9" id="KW-0472">Membrane</keyword>
<feature type="transmembrane region" description="Helical" evidence="9">
    <location>
        <begin position="157"/>
        <end position="184"/>
    </location>
</feature>
<comment type="similarity">
    <text evidence="2">Belongs to the cation diffusion facilitator (CDF) transporter (TC 2.A.4) family. SLC30A subfamily.</text>
</comment>